<feature type="domain" description="Cyclic nucleotide-binding" evidence="23">
    <location>
        <begin position="918"/>
        <end position="1022"/>
    </location>
</feature>
<evidence type="ECO:0000313" key="24">
    <source>
        <dbReference type="Ensembl" id="ENSEASP00005042310.1"/>
    </source>
</evidence>
<feature type="transmembrane region" description="Helical" evidence="22">
    <location>
        <begin position="645"/>
        <end position="665"/>
    </location>
</feature>
<feature type="compositionally biased region" description="Pro residues" evidence="21">
    <location>
        <begin position="441"/>
        <end position="451"/>
    </location>
</feature>
<comment type="catalytic activity">
    <reaction evidence="16">
        <text>Na(+)(in) = Na(+)(out)</text>
        <dbReference type="Rhea" id="RHEA:34963"/>
        <dbReference type="ChEBI" id="CHEBI:29101"/>
    </reaction>
</comment>
<accession>A0A9L0IZ10</accession>
<evidence type="ECO:0000256" key="1">
    <source>
        <dbReference type="ARBA" id="ARBA00000309"/>
    </source>
</evidence>
<comment type="catalytic activity">
    <reaction evidence="1">
        <text>NH4(+)(in) = NH4(+)(out)</text>
        <dbReference type="Rhea" id="RHEA:28747"/>
        <dbReference type="ChEBI" id="CHEBI:28938"/>
    </reaction>
</comment>
<dbReference type="Gene3D" id="1.10.287.630">
    <property type="entry name" value="Helix hairpin bin"/>
    <property type="match status" value="1"/>
</dbReference>
<dbReference type="Pfam" id="PF00027">
    <property type="entry name" value="cNMP_binding"/>
    <property type="match status" value="1"/>
</dbReference>
<feature type="region of interest" description="Disordered" evidence="21">
    <location>
        <begin position="541"/>
        <end position="574"/>
    </location>
</feature>
<dbReference type="PROSITE" id="PS00888">
    <property type="entry name" value="CNMP_BINDING_1"/>
    <property type="match status" value="1"/>
</dbReference>
<keyword evidence="25" id="KW-1185">Reference proteome</keyword>
<evidence type="ECO:0000259" key="23">
    <source>
        <dbReference type="PROSITE" id="PS50042"/>
    </source>
</evidence>
<evidence type="ECO:0000256" key="20">
    <source>
        <dbReference type="ARBA" id="ARBA00044691"/>
    </source>
</evidence>
<feature type="region of interest" description="Disordered" evidence="21">
    <location>
        <begin position="210"/>
        <end position="235"/>
    </location>
</feature>
<protein>
    <submittedName>
        <fullName evidence="24">Cyclic nucleotide gated channel subunit beta 1</fullName>
    </submittedName>
</protein>
<evidence type="ECO:0000256" key="2">
    <source>
        <dbReference type="ARBA" id="ARBA00004141"/>
    </source>
</evidence>
<keyword evidence="14" id="KW-0844">Vision</keyword>
<keyword evidence="5" id="KW-0716">Sensory transduction</keyword>
<keyword evidence="11 22" id="KW-0472">Membrane</keyword>
<keyword evidence="10" id="KW-0406">Ion transport</keyword>
<dbReference type="Gene3D" id="2.60.120.10">
    <property type="entry name" value="Jelly Rolls"/>
    <property type="match status" value="1"/>
</dbReference>
<evidence type="ECO:0000256" key="6">
    <source>
        <dbReference type="ARBA" id="ARBA00022692"/>
    </source>
</evidence>
<evidence type="ECO:0000256" key="16">
    <source>
        <dbReference type="ARBA" id="ARBA00036239"/>
    </source>
</evidence>
<dbReference type="PANTHER" id="PTHR45638:SF16">
    <property type="entry name" value="CYCLIC NUCLEOTIDE-GATED CATION CHANNEL BETA-1"/>
    <property type="match status" value="1"/>
</dbReference>
<dbReference type="GO" id="GO:0017071">
    <property type="term" value="C:intracellular cyclic nucleotide activated cation channel complex"/>
    <property type="evidence" value="ECO:0007669"/>
    <property type="project" value="TreeGrafter"/>
</dbReference>
<feature type="region of interest" description="Disordered" evidence="21">
    <location>
        <begin position="113"/>
        <end position="185"/>
    </location>
</feature>
<dbReference type="FunFam" id="1.10.287.70:FF:000072">
    <property type="entry name" value="Cyclic nucleotide gated channel beta 3"/>
    <property type="match status" value="1"/>
</dbReference>
<dbReference type="FunFam" id="2.60.120.10:FF:000020">
    <property type="entry name" value="Cyclic nucleotide-gated channel beta 3"/>
    <property type="match status" value="1"/>
</dbReference>
<reference evidence="24 25" key="1">
    <citation type="journal article" date="2020" name="Nat. Commun.">
        <title>Donkey genomes provide new insights into domestication and selection for coat color.</title>
        <authorList>
            <person name="Wang"/>
            <person name="C."/>
            <person name="Li"/>
            <person name="H."/>
            <person name="Guo"/>
            <person name="Y."/>
            <person name="Huang"/>
            <person name="J."/>
            <person name="Sun"/>
            <person name="Y."/>
            <person name="Min"/>
            <person name="J."/>
            <person name="Wang"/>
            <person name="J."/>
            <person name="Fang"/>
            <person name="X."/>
            <person name="Zhao"/>
            <person name="Z."/>
            <person name="Wang"/>
            <person name="S."/>
            <person name="Zhang"/>
            <person name="Y."/>
            <person name="Liu"/>
            <person name="Q."/>
            <person name="Jiang"/>
            <person name="Q."/>
            <person name="Wang"/>
            <person name="X."/>
            <person name="Guo"/>
            <person name="Y."/>
            <person name="Yang"/>
            <person name="C."/>
            <person name="Wang"/>
            <person name="Y."/>
            <person name="Tian"/>
            <person name="F."/>
            <person name="Zhuang"/>
            <person name="G."/>
            <person name="Fan"/>
            <person name="Y."/>
            <person name="Gao"/>
            <person name="Q."/>
            <person name="Li"/>
            <person name="Y."/>
            <person name="Ju"/>
            <person name="Z."/>
            <person name="Li"/>
            <person name="J."/>
            <person name="Li"/>
            <person name="R."/>
            <person name="Hou"/>
            <person name="M."/>
            <person name="Yang"/>
            <person name="G."/>
            <person name="Liu"/>
            <person name="G."/>
            <person name="Liu"/>
            <person name="W."/>
            <person name="Guo"/>
            <person name="J."/>
            <person name="Pan"/>
            <person name="S."/>
            <person name="Fan"/>
            <person name="G."/>
            <person name="Zhang"/>
            <person name="W."/>
            <person name="Zhang"/>
            <person name="R."/>
            <person name="Yu"/>
            <person name="J."/>
            <person name="Zhang"/>
            <person name="X."/>
            <person name="Yin"/>
            <person name="Q."/>
            <person name="Ji"/>
            <person name="C."/>
            <person name="Jin"/>
            <person name="Y."/>
            <person name="Yue"/>
            <person name="G."/>
            <person name="Liu"/>
            <person name="M."/>
            <person name="Xu"/>
            <person name="J."/>
            <person name="Liu"/>
            <person name="S."/>
            <person name="Jordana"/>
            <person name="J."/>
            <person name="Noce"/>
            <person name="A."/>
            <person name="Amills"/>
            <person name="M."/>
            <person name="Wu"/>
            <person name="D.D."/>
            <person name="Li"/>
            <person name="S."/>
            <person name="Zhou"/>
            <person name="X. and Zhong"/>
            <person name="J."/>
        </authorList>
    </citation>
    <scope>NUCLEOTIDE SEQUENCE [LARGE SCALE GENOMIC DNA]</scope>
</reference>
<dbReference type="GO" id="GO:0030553">
    <property type="term" value="F:cGMP binding"/>
    <property type="evidence" value="ECO:0007669"/>
    <property type="project" value="UniProtKB-KW"/>
</dbReference>
<comment type="catalytic activity">
    <reaction evidence="18">
        <text>Li(+)(in) = Li(+)(out)</text>
        <dbReference type="Rhea" id="RHEA:78551"/>
        <dbReference type="ChEBI" id="CHEBI:49713"/>
    </reaction>
</comment>
<evidence type="ECO:0000256" key="13">
    <source>
        <dbReference type="ARBA" id="ARBA00023303"/>
    </source>
</evidence>
<dbReference type="GO" id="GO:0005223">
    <property type="term" value="F:intracellularly cGMP-activated cation channel activity"/>
    <property type="evidence" value="ECO:0007669"/>
    <property type="project" value="TreeGrafter"/>
</dbReference>
<feature type="compositionally biased region" description="Low complexity" evidence="21">
    <location>
        <begin position="117"/>
        <end position="129"/>
    </location>
</feature>
<dbReference type="GO" id="GO:0006816">
    <property type="term" value="P:calcium ion transport"/>
    <property type="evidence" value="ECO:0007669"/>
    <property type="project" value="UniProtKB-ARBA"/>
</dbReference>
<evidence type="ECO:0000256" key="18">
    <source>
        <dbReference type="ARBA" id="ARBA00044635"/>
    </source>
</evidence>
<feature type="region of interest" description="Disordered" evidence="21">
    <location>
        <begin position="247"/>
        <end position="326"/>
    </location>
</feature>
<comment type="catalytic activity">
    <reaction evidence="20">
        <text>Cs(+)(in) = Cs(+)(out)</text>
        <dbReference type="Rhea" id="RHEA:78555"/>
        <dbReference type="ChEBI" id="CHEBI:49547"/>
    </reaction>
</comment>
<evidence type="ECO:0000256" key="7">
    <source>
        <dbReference type="ARBA" id="ARBA00022741"/>
    </source>
</evidence>
<sequence length="1169" mass="130248">MRNSFLETQEAAPTLPTSLQAQVAVVPEANSPSGQVLTWLRKGMEKVVPQPVYSGRPAQNTAAGLEGPAQAGAQILGHCSAGGPARPSCPSHREPRPWLLRWFAQNLDRVLPQPPKTSEVTTSSSTSCSPCGLAPPEPPLETEPVLQAPESPSLPTPSAPEPEEEPTPDPVSPGDLPPGHDPFSPTCRLMTWLLHRLEMALPQPVLHGKAGEQLPAHSAPRPVSPAVSILPRGREEPDLILEEVDPQWEEDDERQDGSPSPQSSEAAPAYEEEIKTVEEMPRELPRIQEEKEDEEEDGEEEEEEEEEEDLDPGVLDASPGPGKPGWALENWTPGYVQELLWPHGFFCGFCTGGCGGLGPQRDLDSAFLHGLHGAVLWAPLGGRGWQRSPQTRFLCLPWGLALLSLTVSSPPPQVPGTEEHPEVQVEDADADSQPLIMEEIPPSPELPPPSPAKSDTLTVPGSAAGNHRKVLPSQDDEAEELKVLSPAESPVVAWSDPATPQGTDDQDRAASTASQNSAIINDRLQELVKLFKERTEKVKEKLIDPDVTSDEESPKPSPAKKAPEPAPEAKPAEAGPVEEEHYCDMLCCKFKRRPWKKYQFPQSIDPLTNLIYILWLFLVVLAWNWNCWLIPVRWAFPYQTPDNIHLWLLMDYLCDLIYFLDITMFQMRLQFVRGGDIITDKKEMRDNYLKSRRFKMDVLCLLPLDFLYLKFGVNPLLRLPRCLKYMAFFEFNNRLEAILSKAYVYRVIRTTAYLLYSLHLNSCLYYWASAYQGIGSTHWVYDGVGNSYIRCYYWAVKTLITIGGLPDPKTLFEIVFQLLNYFTGVFAFSVMIGQMRDVVGAATAGQTYYRSCMDSTVKYMNFYKIPRSVQNRVKTWYEYTWHSQGMLDESELMVQLPDKMRLDLAIDVNYDIVSKVALFQGCDRQMIFDMLKRLRSVVYLPNDYVCKKGEIGREMYIIQAGQVQVLGGPDGKSVLVTLRAGSVFGEISLLAVGGGNRRTANVVAHGFTNLFILDKKDLNEILVHYPESQKLLRKKARRMLRNNNKPKEQKSVLILPPRAGTPKLFTAALAAAGKLGAKGAKGGKLAHLRARLKELAALEAAARQQQLLEQVTRLGAQPRPCQPCAKEKACVPRGLREWTLFVILSSLRSSGMAPFPGWPPRALGSRLPA</sequence>
<comment type="catalytic activity">
    <reaction evidence="17">
        <text>Ca(2+)(in) = Ca(2+)(out)</text>
        <dbReference type="Rhea" id="RHEA:29671"/>
        <dbReference type="ChEBI" id="CHEBI:29108"/>
    </reaction>
</comment>
<dbReference type="Ensembl" id="ENSEAST00005043174.1">
    <property type="protein sequence ID" value="ENSEASP00005042310.1"/>
    <property type="gene ID" value="ENSEASG00005005456.2"/>
</dbReference>
<dbReference type="GO" id="GO:0044877">
    <property type="term" value="F:protein-containing complex binding"/>
    <property type="evidence" value="ECO:0007669"/>
    <property type="project" value="TreeGrafter"/>
</dbReference>
<evidence type="ECO:0000256" key="3">
    <source>
        <dbReference type="ARBA" id="ARBA00022448"/>
    </source>
</evidence>
<feature type="compositionally biased region" description="Pro residues" evidence="21">
    <location>
        <begin position="168"/>
        <end position="180"/>
    </location>
</feature>
<name>A0A9L0IZ10_EQUAS</name>
<dbReference type="PROSITE" id="PS50042">
    <property type="entry name" value="CNMP_BINDING_3"/>
    <property type="match status" value="1"/>
</dbReference>
<dbReference type="GO" id="GO:0007601">
    <property type="term" value="P:visual perception"/>
    <property type="evidence" value="ECO:0007669"/>
    <property type="project" value="UniProtKB-KW"/>
</dbReference>
<keyword evidence="7" id="KW-0547">Nucleotide-binding</keyword>
<evidence type="ECO:0000256" key="14">
    <source>
        <dbReference type="ARBA" id="ARBA00023305"/>
    </source>
</evidence>
<evidence type="ECO:0000256" key="9">
    <source>
        <dbReference type="ARBA" id="ARBA00022992"/>
    </source>
</evidence>
<reference evidence="24" key="3">
    <citation type="submission" date="2025-09" db="UniProtKB">
        <authorList>
            <consortium name="Ensembl"/>
        </authorList>
    </citation>
    <scope>IDENTIFICATION</scope>
</reference>
<organism evidence="24 25">
    <name type="scientific">Equus asinus</name>
    <name type="common">Donkey</name>
    <name type="synonym">Equus africanus asinus</name>
    <dbReference type="NCBI Taxonomy" id="9793"/>
    <lineage>
        <taxon>Eukaryota</taxon>
        <taxon>Metazoa</taxon>
        <taxon>Chordata</taxon>
        <taxon>Craniata</taxon>
        <taxon>Vertebrata</taxon>
        <taxon>Euteleostomi</taxon>
        <taxon>Mammalia</taxon>
        <taxon>Eutheria</taxon>
        <taxon>Laurasiatheria</taxon>
        <taxon>Perissodactyla</taxon>
        <taxon>Equidae</taxon>
        <taxon>Equus</taxon>
    </lineage>
</organism>
<evidence type="ECO:0000256" key="22">
    <source>
        <dbReference type="SAM" id="Phobius"/>
    </source>
</evidence>
<dbReference type="AlphaFoldDB" id="A0A9L0IZ10"/>
<dbReference type="SUPFAM" id="SSF81324">
    <property type="entry name" value="Voltage-gated potassium channels"/>
    <property type="match status" value="1"/>
</dbReference>
<comment type="catalytic activity">
    <reaction evidence="19">
        <text>Rb(+)(in) = Rb(+)(out)</text>
        <dbReference type="Rhea" id="RHEA:78547"/>
        <dbReference type="ChEBI" id="CHEBI:49847"/>
    </reaction>
</comment>
<keyword evidence="12" id="KW-1071">Ligand-gated ion channel</keyword>
<dbReference type="CDD" id="cd00038">
    <property type="entry name" value="CAP_ED"/>
    <property type="match status" value="1"/>
</dbReference>
<evidence type="ECO:0000256" key="19">
    <source>
        <dbReference type="ARBA" id="ARBA00044657"/>
    </source>
</evidence>
<evidence type="ECO:0000256" key="17">
    <source>
        <dbReference type="ARBA" id="ARBA00036634"/>
    </source>
</evidence>
<dbReference type="GeneTree" id="ENSGT00940000154824"/>
<keyword evidence="3" id="KW-0813">Transport</keyword>
<dbReference type="GO" id="GO:0005222">
    <property type="term" value="F:intracellularly cAMP-activated cation channel activity"/>
    <property type="evidence" value="ECO:0007669"/>
    <property type="project" value="TreeGrafter"/>
</dbReference>
<dbReference type="InterPro" id="IPR018490">
    <property type="entry name" value="cNMP-bd_dom_sf"/>
</dbReference>
<dbReference type="Pfam" id="PF00520">
    <property type="entry name" value="Ion_trans"/>
    <property type="match status" value="1"/>
</dbReference>
<dbReference type="InterPro" id="IPR018488">
    <property type="entry name" value="cNMP-bd_CS"/>
</dbReference>
<dbReference type="InterPro" id="IPR050866">
    <property type="entry name" value="CNG_cation_channel"/>
</dbReference>
<dbReference type="Gene3D" id="1.10.287.70">
    <property type="match status" value="1"/>
</dbReference>
<evidence type="ECO:0000256" key="15">
    <source>
        <dbReference type="ARBA" id="ARBA00034430"/>
    </source>
</evidence>
<evidence type="ECO:0000256" key="5">
    <source>
        <dbReference type="ARBA" id="ARBA00022606"/>
    </source>
</evidence>
<dbReference type="InterPro" id="IPR000595">
    <property type="entry name" value="cNMP-bd_dom"/>
</dbReference>
<evidence type="ECO:0000256" key="10">
    <source>
        <dbReference type="ARBA" id="ARBA00023065"/>
    </source>
</evidence>
<reference evidence="24" key="2">
    <citation type="submission" date="2025-08" db="UniProtKB">
        <authorList>
            <consortium name="Ensembl"/>
        </authorList>
    </citation>
    <scope>IDENTIFICATION</scope>
</reference>
<evidence type="ECO:0000256" key="21">
    <source>
        <dbReference type="SAM" id="MobiDB-lite"/>
    </source>
</evidence>
<dbReference type="PANTHER" id="PTHR45638">
    <property type="entry name" value="CYCLIC NUCLEOTIDE-GATED CATION CHANNEL SUBUNIT A"/>
    <property type="match status" value="1"/>
</dbReference>
<dbReference type="SMART" id="SM00100">
    <property type="entry name" value="cNMP"/>
    <property type="match status" value="1"/>
</dbReference>
<evidence type="ECO:0000256" key="12">
    <source>
        <dbReference type="ARBA" id="ARBA00023286"/>
    </source>
</evidence>
<feature type="transmembrane region" description="Helical" evidence="22">
    <location>
        <begin position="607"/>
        <end position="625"/>
    </location>
</feature>
<comment type="catalytic activity">
    <reaction evidence="15">
        <text>K(+)(in) = K(+)(out)</text>
        <dbReference type="Rhea" id="RHEA:29463"/>
        <dbReference type="ChEBI" id="CHEBI:29103"/>
    </reaction>
</comment>
<comment type="subcellular location">
    <subcellularLocation>
        <location evidence="2">Membrane</location>
        <topology evidence="2">Multi-pass membrane protein</topology>
    </subcellularLocation>
</comment>
<feature type="compositionally biased region" description="Basic and acidic residues" evidence="21">
    <location>
        <begin position="272"/>
        <end position="289"/>
    </location>
</feature>
<keyword evidence="13" id="KW-0407">Ion channel</keyword>
<feature type="compositionally biased region" description="Low complexity" evidence="21">
    <location>
        <begin position="258"/>
        <end position="269"/>
    </location>
</feature>
<dbReference type="InterPro" id="IPR014710">
    <property type="entry name" value="RmlC-like_jellyroll"/>
</dbReference>
<feature type="compositionally biased region" description="Acidic residues" evidence="21">
    <location>
        <begin position="290"/>
        <end position="311"/>
    </location>
</feature>
<dbReference type="Proteomes" id="UP000694387">
    <property type="component" value="Chromosome 28"/>
</dbReference>
<gene>
    <name evidence="24" type="primary">CNGB1</name>
</gene>
<dbReference type="PROSITE" id="PS00889">
    <property type="entry name" value="CNMP_BINDING_2"/>
    <property type="match status" value="1"/>
</dbReference>
<feature type="region of interest" description="Disordered" evidence="21">
    <location>
        <begin position="409"/>
        <end position="517"/>
    </location>
</feature>
<dbReference type="FunFam" id="1.10.287.630:FF:000001">
    <property type="entry name" value="Cyclic nucleotide-gated channel alpha 3"/>
    <property type="match status" value="1"/>
</dbReference>
<evidence type="ECO:0000256" key="11">
    <source>
        <dbReference type="ARBA" id="ARBA00023136"/>
    </source>
</evidence>
<feature type="compositionally biased region" description="Polar residues" evidence="21">
    <location>
        <begin position="498"/>
        <end position="517"/>
    </location>
</feature>
<dbReference type="InterPro" id="IPR005821">
    <property type="entry name" value="Ion_trans_dom"/>
</dbReference>
<evidence type="ECO:0000256" key="4">
    <source>
        <dbReference type="ARBA" id="ARBA00022535"/>
    </source>
</evidence>
<proteinExistence type="predicted"/>
<keyword evidence="8 22" id="KW-1133">Transmembrane helix</keyword>
<keyword evidence="6 22" id="KW-0812">Transmembrane</keyword>
<keyword evidence="4" id="KW-0140">cGMP</keyword>
<dbReference type="GO" id="GO:0005886">
    <property type="term" value="C:plasma membrane"/>
    <property type="evidence" value="ECO:0007669"/>
    <property type="project" value="UniProtKB-ARBA"/>
</dbReference>
<dbReference type="GO" id="GO:0001750">
    <property type="term" value="C:photoreceptor outer segment"/>
    <property type="evidence" value="ECO:0007669"/>
    <property type="project" value="TreeGrafter"/>
</dbReference>
<evidence type="ECO:0000256" key="8">
    <source>
        <dbReference type="ARBA" id="ARBA00022989"/>
    </source>
</evidence>
<dbReference type="SUPFAM" id="SSF51206">
    <property type="entry name" value="cAMP-binding domain-like"/>
    <property type="match status" value="1"/>
</dbReference>
<dbReference type="GO" id="GO:0001895">
    <property type="term" value="P:retina homeostasis"/>
    <property type="evidence" value="ECO:0007669"/>
    <property type="project" value="TreeGrafter"/>
</dbReference>
<keyword evidence="9" id="KW-0142">cGMP-binding</keyword>
<evidence type="ECO:0000313" key="25">
    <source>
        <dbReference type="Proteomes" id="UP000694387"/>
    </source>
</evidence>